<proteinExistence type="predicted"/>
<gene>
    <name evidence="1" type="ORF">Av05_0050</name>
</gene>
<protein>
    <submittedName>
        <fullName evidence="1">Uncharacterized protein</fullName>
    </submittedName>
</protein>
<sequence length="114" mass="13194">MAGCVENHITSLIRKIRDIFPPQVDSVWIGQNGKCYQVALVLKHIFPQAQICYSRIQGHVYTLIDGNYYDIEGIHFKVPEDICPLDHREGHKPHRWHKDFSSIPVNSWLSKDAI</sequence>
<organism evidence="1 2">
    <name type="scientific">Escherichia phage Av-05</name>
    <dbReference type="NCBI Taxonomy" id="1527519"/>
    <lineage>
        <taxon>Viruses</taxon>
        <taxon>Duplodnaviria</taxon>
        <taxon>Heunggongvirae</taxon>
        <taxon>Uroviricota</taxon>
        <taxon>Caudoviricetes</taxon>
        <taxon>Vequintavirinae</taxon>
        <taxon>Avunavirus</taxon>
        <taxon>Avunavirus Av05</taxon>
    </lineage>
</organism>
<dbReference type="EMBL" id="KM190144">
    <property type="protein sequence ID" value="AII27593.1"/>
    <property type="molecule type" value="Genomic_DNA"/>
</dbReference>
<dbReference type="Proteomes" id="UP000028961">
    <property type="component" value="Segment"/>
</dbReference>
<dbReference type="KEGG" id="vg:22475391"/>
<name>A0A076G6Q5_9CAUD</name>
<dbReference type="OrthoDB" id="14550at10239"/>
<keyword evidence="2" id="KW-1185">Reference proteome</keyword>
<accession>A0A076G6Q5</accession>
<evidence type="ECO:0000313" key="1">
    <source>
        <dbReference type="EMBL" id="AII27593.1"/>
    </source>
</evidence>
<dbReference type="GeneID" id="22475391"/>
<evidence type="ECO:0000313" key="2">
    <source>
        <dbReference type="Proteomes" id="UP000028961"/>
    </source>
</evidence>
<dbReference type="RefSeq" id="YP_009111124.1">
    <property type="nucleotide sequence ID" value="NC_025830.1"/>
</dbReference>
<dbReference type="Pfam" id="PF24591">
    <property type="entry name" value="Phage_YunG-like"/>
    <property type="match status" value="1"/>
</dbReference>
<reference evidence="1 2" key="1">
    <citation type="journal article" date="2015" name="Genome Announc.">
        <title>Genomic Analysis of Broad-Host-Range Enterobacteriophage Av-05.</title>
        <authorList>
            <person name="Amarillas L."/>
            <person name="Lopez-Cuevas O."/>
            <person name="Leon-Felix J."/>
            <person name="Castro-Del Campo N."/>
            <person name="Gerba C.P."/>
            <person name="Chaidez C."/>
        </authorList>
    </citation>
    <scope>NUCLEOTIDE SEQUENCE [LARGE SCALE GENOMIC DNA]</scope>
</reference>
<dbReference type="InterPro" id="IPR056239">
    <property type="entry name" value="Phage_YunG-like"/>
</dbReference>